<feature type="region of interest" description="Disordered" evidence="1">
    <location>
        <begin position="107"/>
        <end position="165"/>
    </location>
</feature>
<name>A0AAD8YJD5_9STRA</name>
<organism evidence="2 3">
    <name type="scientific">Skeletonema marinoi</name>
    <dbReference type="NCBI Taxonomy" id="267567"/>
    <lineage>
        <taxon>Eukaryota</taxon>
        <taxon>Sar</taxon>
        <taxon>Stramenopiles</taxon>
        <taxon>Ochrophyta</taxon>
        <taxon>Bacillariophyta</taxon>
        <taxon>Coscinodiscophyceae</taxon>
        <taxon>Thalassiosirophycidae</taxon>
        <taxon>Thalassiosirales</taxon>
        <taxon>Skeletonemataceae</taxon>
        <taxon>Skeletonema</taxon>
        <taxon>Skeletonema marinoi-dohrnii complex</taxon>
    </lineage>
</organism>
<evidence type="ECO:0000313" key="2">
    <source>
        <dbReference type="EMBL" id="KAK1746251.1"/>
    </source>
</evidence>
<comment type="caution">
    <text evidence="2">The sequence shown here is derived from an EMBL/GenBank/DDBJ whole genome shotgun (WGS) entry which is preliminary data.</text>
</comment>
<dbReference type="EMBL" id="JATAAI010000004">
    <property type="protein sequence ID" value="KAK1746251.1"/>
    <property type="molecule type" value="Genomic_DNA"/>
</dbReference>
<keyword evidence="3" id="KW-1185">Reference proteome</keyword>
<dbReference type="AlphaFoldDB" id="A0AAD8YJD5"/>
<sequence>MSGFWKQMDRRASISAYNYNLGDEANPEHIDLTKTNQYAAYKVKKLDVGDNVFIRGSNDEWYFAKLTEKSSDEDGNVYTYQIGQDHKFKSLREHQLGDVRLVEVRSQRASHPKLDINQSSSCESYTDKVVQSNHQKKLSSQTNIDIKKSKSAGGGDDKENVPHPNKCYEATRSVAVSELSMASPVENVMKQRVLLALHNLEITPRKPRHQQAVDLNREASHVYQNQLAHAIQISTPMLKQRLTKLGLCSNQELRVFHHVVFH</sequence>
<evidence type="ECO:0000256" key="1">
    <source>
        <dbReference type="SAM" id="MobiDB-lite"/>
    </source>
</evidence>
<reference evidence="2" key="1">
    <citation type="submission" date="2023-06" db="EMBL/GenBank/DDBJ databases">
        <title>Survivors Of The Sea: Transcriptome response of Skeletonema marinoi to long-term dormancy.</title>
        <authorList>
            <person name="Pinder M.I.M."/>
            <person name="Kourtchenko O."/>
            <person name="Robertson E.K."/>
            <person name="Larsson T."/>
            <person name="Maumus F."/>
            <person name="Osuna-Cruz C.M."/>
            <person name="Vancaester E."/>
            <person name="Stenow R."/>
            <person name="Vandepoele K."/>
            <person name="Ploug H."/>
            <person name="Bruchert V."/>
            <person name="Godhe A."/>
            <person name="Topel M."/>
        </authorList>
    </citation>
    <scope>NUCLEOTIDE SEQUENCE</scope>
    <source>
        <strain evidence="2">R05AC</strain>
    </source>
</reference>
<dbReference type="Proteomes" id="UP001224775">
    <property type="component" value="Unassembled WGS sequence"/>
</dbReference>
<accession>A0AAD8YJD5</accession>
<protein>
    <submittedName>
        <fullName evidence="2">Uncharacterized protein</fullName>
    </submittedName>
</protein>
<gene>
    <name evidence="2" type="ORF">QTG54_002858</name>
</gene>
<evidence type="ECO:0000313" key="3">
    <source>
        <dbReference type="Proteomes" id="UP001224775"/>
    </source>
</evidence>
<feature type="compositionally biased region" description="Polar residues" evidence="1">
    <location>
        <begin position="116"/>
        <end position="143"/>
    </location>
</feature>
<proteinExistence type="predicted"/>